<reference evidence="2" key="1">
    <citation type="journal article" date="2015" name="MBio">
        <title>Genome-Resolved Metagenomic Analysis Reveals Roles for Candidate Phyla and Other Microbial Community Members in Biogeochemical Transformations in Oil Reservoirs.</title>
        <authorList>
            <person name="Hu P."/>
            <person name="Tom L."/>
            <person name="Singh A."/>
            <person name="Thomas B.C."/>
            <person name="Baker B.J."/>
            <person name="Piceno Y.M."/>
            <person name="Andersen G.L."/>
            <person name="Banfield J.F."/>
        </authorList>
    </citation>
    <scope>NUCLEOTIDE SEQUENCE [LARGE SCALE GENOMIC DNA]</scope>
</reference>
<accession>A0A101GYZ2</accession>
<name>A0A101GYZ2_9BACT</name>
<dbReference type="PATRIC" id="fig|1236046.6.peg.1384"/>
<organism evidence="1 2">
    <name type="scientific">Mesotoga infera</name>
    <dbReference type="NCBI Taxonomy" id="1236046"/>
    <lineage>
        <taxon>Bacteria</taxon>
        <taxon>Thermotogati</taxon>
        <taxon>Thermotogota</taxon>
        <taxon>Thermotogae</taxon>
        <taxon>Kosmotogales</taxon>
        <taxon>Kosmotogaceae</taxon>
        <taxon>Mesotoga</taxon>
    </lineage>
</organism>
<gene>
    <name evidence="1" type="ORF">XD86_1111</name>
</gene>
<protein>
    <submittedName>
        <fullName evidence="1">Putative transcriptional regulator, ArsR family</fullName>
    </submittedName>
</protein>
<comment type="caution">
    <text evidence="1">The sequence shown here is derived from an EMBL/GenBank/DDBJ whole genome shotgun (WGS) entry which is preliminary data.</text>
</comment>
<sequence>MRISPVMSEESFENVRVLLQRIASVSPKDMIKDFLLIELGAKSVEYDEGVVDRILHNQKEALVFIAKKAVLTSQQKAVMLDFISNPEKMKEDDLHPLKWYEEHVYSTSPYDVKRLKESRKYLQRNLSTHRNEYLLKLTDNLHYEELNEDRMILLILCTS</sequence>
<dbReference type="EMBL" id="LGGH01000184">
    <property type="protein sequence ID" value="KUK66735.1"/>
    <property type="molecule type" value="Genomic_DNA"/>
</dbReference>
<evidence type="ECO:0000313" key="2">
    <source>
        <dbReference type="Proteomes" id="UP000054260"/>
    </source>
</evidence>
<dbReference type="Proteomes" id="UP000054260">
    <property type="component" value="Unassembled WGS sequence"/>
</dbReference>
<evidence type="ECO:0000313" key="1">
    <source>
        <dbReference type="EMBL" id="KUK66735.1"/>
    </source>
</evidence>
<dbReference type="AlphaFoldDB" id="A0A101GYZ2"/>
<proteinExistence type="predicted"/>